<protein>
    <submittedName>
        <fullName evidence="4">Glycoside hydrolase family 73 protein</fullName>
    </submittedName>
</protein>
<dbReference type="RefSeq" id="WP_408976888.1">
    <property type="nucleotide sequence ID" value="NZ_JBJUVG010000002.1"/>
</dbReference>
<name>A0ABW9GZE5_9FIRM</name>
<evidence type="ECO:0000259" key="3">
    <source>
        <dbReference type="SMART" id="SM00047"/>
    </source>
</evidence>
<accession>A0ABW9GZE5</accession>
<gene>
    <name evidence="4" type="ORF">ACKQTC_02700</name>
</gene>
<dbReference type="InterPro" id="IPR051056">
    <property type="entry name" value="Glycosyl_Hydrolase_73"/>
</dbReference>
<organism evidence="4 5">
    <name type="scientific">Peptococcus simiae</name>
    <dbReference type="NCBI Taxonomy" id="1643805"/>
    <lineage>
        <taxon>Bacteria</taxon>
        <taxon>Bacillati</taxon>
        <taxon>Bacillota</taxon>
        <taxon>Clostridia</taxon>
        <taxon>Eubacteriales</taxon>
        <taxon>Peptococcaceae</taxon>
        <taxon>Peptococcus</taxon>
    </lineage>
</organism>
<dbReference type="InterPro" id="IPR002901">
    <property type="entry name" value="MGlyc_endo_b_GlcNAc-like_dom"/>
</dbReference>
<dbReference type="EMBL" id="JBJUVG010000002">
    <property type="protein sequence ID" value="MFM9413276.1"/>
    <property type="molecule type" value="Genomic_DNA"/>
</dbReference>
<evidence type="ECO:0000256" key="1">
    <source>
        <dbReference type="ARBA" id="ARBA00022801"/>
    </source>
</evidence>
<keyword evidence="1 4" id="KW-0378">Hydrolase</keyword>
<reference evidence="4 5" key="1">
    <citation type="journal article" date="2016" name="Int. J. Syst. Evol. Microbiol.">
        <title>Peptococcus simiae sp. nov., isolated from rhesus macaque faeces and emended description of the genus Peptococcus.</title>
        <authorList>
            <person name="Shkoporov A.N."/>
            <person name="Efimov B.A."/>
            <person name="Kondova I."/>
            <person name="Ouwerling B."/>
            <person name="Chaplin A.V."/>
            <person name="Shcherbakova V.A."/>
            <person name="Langermans J.A.M."/>
        </authorList>
    </citation>
    <scope>NUCLEOTIDE SEQUENCE [LARGE SCALE GENOMIC DNA]</scope>
    <source>
        <strain evidence="4 5">M108</strain>
    </source>
</reference>
<dbReference type="Gene3D" id="4.10.80.30">
    <property type="entry name" value="DNA polymerase, domain 6"/>
    <property type="match status" value="1"/>
</dbReference>
<evidence type="ECO:0000256" key="2">
    <source>
        <dbReference type="SAM" id="MobiDB-lite"/>
    </source>
</evidence>
<feature type="region of interest" description="Disordered" evidence="2">
    <location>
        <begin position="1"/>
        <end position="30"/>
    </location>
</feature>
<dbReference type="PRINTS" id="PR01002">
    <property type="entry name" value="FLGFLGJ"/>
</dbReference>
<dbReference type="SMART" id="SM00047">
    <property type="entry name" value="LYZ2"/>
    <property type="match status" value="1"/>
</dbReference>
<feature type="domain" description="Mannosyl-glycoprotein endo-beta-N-acetylglucosamidase-like" evidence="3">
    <location>
        <begin position="61"/>
        <end position="213"/>
    </location>
</feature>
<dbReference type="Proteomes" id="UP001631949">
    <property type="component" value="Unassembled WGS sequence"/>
</dbReference>
<sequence>MAKPRKRPARQRPRQKSKGRKRATQRRSQKSKSRLAIIVVFFVLLALAIMLNNPSSPEAVTVEYTGNHEFYFEQMAPIAQKYGKRQHIHPSLILAQSALESGFGQSDLARIHNNYFGIKRTDKENAATYDTEEVLGGESITVSAEFRAYDSVEASVKDYTKLVGTLPRYRGVVEAETPEAAVKALVKGGYATDPAYAQKLIQIIHTYELDKYDQ</sequence>
<keyword evidence="5" id="KW-1185">Reference proteome</keyword>
<comment type="caution">
    <text evidence="4">The sequence shown here is derived from an EMBL/GenBank/DDBJ whole genome shotgun (WGS) entry which is preliminary data.</text>
</comment>
<proteinExistence type="predicted"/>
<dbReference type="Gene3D" id="1.10.530.10">
    <property type="match status" value="1"/>
</dbReference>
<dbReference type="Pfam" id="PF01832">
    <property type="entry name" value="Glucosaminidase"/>
    <property type="match status" value="1"/>
</dbReference>
<dbReference type="PANTHER" id="PTHR33308">
    <property type="entry name" value="PEPTIDOGLYCAN HYDROLASE FLGJ"/>
    <property type="match status" value="1"/>
</dbReference>
<dbReference type="PANTHER" id="PTHR33308:SF9">
    <property type="entry name" value="PEPTIDOGLYCAN HYDROLASE FLGJ"/>
    <property type="match status" value="1"/>
</dbReference>
<dbReference type="GO" id="GO:0016787">
    <property type="term" value="F:hydrolase activity"/>
    <property type="evidence" value="ECO:0007669"/>
    <property type="project" value="UniProtKB-KW"/>
</dbReference>
<evidence type="ECO:0000313" key="4">
    <source>
        <dbReference type="EMBL" id="MFM9413276.1"/>
    </source>
</evidence>
<evidence type="ECO:0000313" key="5">
    <source>
        <dbReference type="Proteomes" id="UP001631949"/>
    </source>
</evidence>